<evidence type="ECO:0000256" key="13">
    <source>
        <dbReference type="PROSITE-ProRule" id="PRU00169"/>
    </source>
</evidence>
<keyword evidence="14" id="KW-0175">Coiled coil</keyword>
<evidence type="ECO:0000256" key="15">
    <source>
        <dbReference type="SAM" id="MobiDB-lite"/>
    </source>
</evidence>
<keyword evidence="21" id="KW-1185">Reference proteome</keyword>
<dbReference type="EMBL" id="BMYT01000001">
    <property type="protein sequence ID" value="GGX04388.1"/>
    <property type="molecule type" value="Genomic_DNA"/>
</dbReference>
<evidence type="ECO:0000259" key="18">
    <source>
        <dbReference type="PROSITE" id="PS50110"/>
    </source>
</evidence>
<keyword evidence="9 16" id="KW-1133">Transmembrane helix</keyword>
<name>A0ABQ2X8D5_9BURK</name>
<dbReference type="InterPro" id="IPR036890">
    <property type="entry name" value="HATPase_C_sf"/>
</dbReference>
<dbReference type="Proteomes" id="UP000620127">
    <property type="component" value="Unassembled WGS sequence"/>
</dbReference>
<dbReference type="CDD" id="cd17546">
    <property type="entry name" value="REC_hyHK_CKI1_RcsC-like"/>
    <property type="match status" value="1"/>
</dbReference>
<dbReference type="PROSITE" id="PS50894">
    <property type="entry name" value="HPT"/>
    <property type="match status" value="1"/>
</dbReference>
<dbReference type="SMART" id="SM00388">
    <property type="entry name" value="HisKA"/>
    <property type="match status" value="1"/>
</dbReference>
<feature type="transmembrane region" description="Helical" evidence="16">
    <location>
        <begin position="37"/>
        <end position="59"/>
    </location>
</feature>
<comment type="catalytic activity">
    <reaction evidence="1">
        <text>ATP + protein L-histidine = ADP + protein N-phospho-L-histidine.</text>
        <dbReference type="EC" id="2.7.13.3"/>
    </reaction>
</comment>
<keyword evidence="4" id="KW-1003">Cell membrane</keyword>
<dbReference type="InterPro" id="IPR004358">
    <property type="entry name" value="Sig_transdc_His_kin-like_C"/>
</dbReference>
<evidence type="ECO:0000313" key="20">
    <source>
        <dbReference type="EMBL" id="GGX04388.1"/>
    </source>
</evidence>
<evidence type="ECO:0000259" key="17">
    <source>
        <dbReference type="PROSITE" id="PS50109"/>
    </source>
</evidence>
<dbReference type="PANTHER" id="PTHR45339">
    <property type="entry name" value="HYBRID SIGNAL TRANSDUCTION HISTIDINE KINASE J"/>
    <property type="match status" value="1"/>
</dbReference>
<evidence type="ECO:0000256" key="7">
    <source>
        <dbReference type="ARBA" id="ARBA00022741"/>
    </source>
</evidence>
<evidence type="ECO:0000256" key="1">
    <source>
        <dbReference type="ARBA" id="ARBA00000085"/>
    </source>
</evidence>
<dbReference type="SMART" id="SM00387">
    <property type="entry name" value="HATPase_c"/>
    <property type="match status" value="1"/>
</dbReference>
<proteinExistence type="predicted"/>
<feature type="coiled-coil region" evidence="14">
    <location>
        <begin position="475"/>
        <end position="509"/>
    </location>
</feature>
<dbReference type="CDD" id="cd16922">
    <property type="entry name" value="HATPase_EvgS-ArcB-TorS-like"/>
    <property type="match status" value="1"/>
</dbReference>
<protein>
    <recommendedName>
        <fullName evidence="3">histidine kinase</fullName>
        <ecNumber evidence="3">2.7.13.3</ecNumber>
    </recommendedName>
</protein>
<feature type="domain" description="Response regulatory" evidence="18">
    <location>
        <begin position="772"/>
        <end position="891"/>
    </location>
</feature>
<dbReference type="Gene3D" id="3.30.565.10">
    <property type="entry name" value="Histidine kinase-like ATPase, C-terminal domain"/>
    <property type="match status" value="1"/>
</dbReference>
<dbReference type="InterPro" id="IPR005467">
    <property type="entry name" value="His_kinase_dom"/>
</dbReference>
<dbReference type="CDD" id="cd00082">
    <property type="entry name" value="HisKA"/>
    <property type="match status" value="1"/>
</dbReference>
<dbReference type="InterPro" id="IPR036641">
    <property type="entry name" value="HPT_dom_sf"/>
</dbReference>
<keyword evidence="7" id="KW-0547">Nucleotide-binding</keyword>
<feature type="domain" description="Histidine kinase" evidence="17">
    <location>
        <begin position="523"/>
        <end position="745"/>
    </location>
</feature>
<dbReference type="InterPro" id="IPR003661">
    <property type="entry name" value="HisK_dim/P_dom"/>
</dbReference>
<dbReference type="InterPro" id="IPR036097">
    <property type="entry name" value="HisK_dim/P_sf"/>
</dbReference>
<sequence>MTLAFSTWILNLFPSRISRWCDLNWETSGVKKVHLKLFLPLAIGVLVLLPALLITWFGYRAAQQATLDAAKAVMIQAGLRASDAADADLAEPTRLFNYFSQFGGAEKGQPDPQNFISLDRFEEVAWGAMHSTRLVKFIAYAPIAGGYRAINVYDEEAAPEILVQEKDTDLRQRFRSHYPLDRRDLLHTEDQVYVPSARPWFSSAMAAADRTGQGLDRRAWTDVYQSFSGKQLQVAHSTVVRNKKKEVIGVLALDVSFKLLGTSLRNLEVSPNALAFIVDKRGQVIATSHENNLLEVNGVANTDLNSTVIRAALKKLPERTTILGRNGADKNSAKVAAPCLQTGVCESFQFNLNDKQYLAHALVLNQGGSVTSNALLKHQQEDVNFPDWRLVIAAPVDDFNYVIKQRAQRTLMIALALAVLASILGILFASRLNKTISAIAGAALKLGRTGQLDSEQIQTNFVEFQQISDELRHASDALQQSRDSLLLQNAELEQRVRERTIDLEHQTEQALQAASAKAAFLATMSHEIRTPMNGVIGMADLLASTSLTSEQQDYVNTMRTSGNALLTIINDILDFSKIESGKMTLECEPFSLQQMIEDCLALLANTANQKQLELLYEFDPDVPKFILGDITRVRQIVLNLLSNAVKFTDSGEVTVQVSKAVADPAKTDLWEIHVKDTGIGIPADRIDHLFTAFTQIDAATTRKYGGTGLGLAISRRLAELMGGGIRLQSEEGKGSVFTVQLQAEAFFDEATVNPNTSDMAAREQLKSVIGKRVLLIDQSATSSRIMRQRLLDYQMDVIVVSDATQITSHLKAAALNLDLIVIDVEHSPMTLPELHQLMQSSDKLVQVPVLALTMQADLHVNYKLNLGAADPACLLKPVRESHLTEALLQLLFVSKQMGKLKHEQEQERRQGIPSLGNRFPLRMLVVDDNPTNRKVAGMMLERLGYQTSSAVDGRDAVDQILAADAKKQRFDVVWMDLHMPILDGLESTKIVRCAQIQQPQIIAVTAAAMHGDKEICLQAGMNDYVSKPLENAELQAALERFLRAKGFEVRRNSETESGASLPAASDSSDASAEPLRYFDPNRFMAFCEGNPAYRSTFIGLIQNMLKRGPEQFDSAWKAWDERRVEDAARVFHTMRGSMGTLGAGVFVEASRQIESAILAEQEVEVESLFVEMQAILETTLQEAQAWLNQQAES</sequence>
<feature type="region of interest" description="Disordered" evidence="15">
    <location>
        <begin position="1053"/>
        <end position="1072"/>
    </location>
</feature>
<dbReference type="InterPro" id="IPR008207">
    <property type="entry name" value="Sig_transdc_His_kin_Hpt_dom"/>
</dbReference>
<feature type="modified residue" description="4-aspartylphosphate" evidence="13">
    <location>
        <position position="823"/>
    </location>
</feature>
<gene>
    <name evidence="20" type="ORF">GCM10011282_08210</name>
</gene>
<dbReference type="EC" id="2.7.13.3" evidence="3"/>
<evidence type="ECO:0000259" key="19">
    <source>
        <dbReference type="PROSITE" id="PS50894"/>
    </source>
</evidence>
<evidence type="ECO:0000256" key="5">
    <source>
        <dbReference type="ARBA" id="ARBA00022553"/>
    </source>
</evidence>
<reference evidence="21" key="1">
    <citation type="journal article" date="2019" name="Int. J. Syst. Evol. Microbiol.">
        <title>The Global Catalogue of Microorganisms (GCM) 10K type strain sequencing project: providing services to taxonomists for standard genome sequencing and annotation.</title>
        <authorList>
            <consortium name="The Broad Institute Genomics Platform"/>
            <consortium name="The Broad Institute Genome Sequencing Center for Infectious Disease"/>
            <person name="Wu L."/>
            <person name="Ma J."/>
        </authorList>
    </citation>
    <scope>NUCLEOTIDE SEQUENCE [LARGE SCALE GENOMIC DNA]</scope>
    <source>
        <strain evidence="21">KCTC 23916</strain>
    </source>
</reference>
<dbReference type="Pfam" id="PF02518">
    <property type="entry name" value="HATPase_c"/>
    <property type="match status" value="1"/>
</dbReference>
<evidence type="ECO:0000313" key="21">
    <source>
        <dbReference type="Proteomes" id="UP000620127"/>
    </source>
</evidence>
<organism evidence="20 21">
    <name type="scientific">Undibacterium macrobrachii</name>
    <dbReference type="NCBI Taxonomy" id="1119058"/>
    <lineage>
        <taxon>Bacteria</taxon>
        <taxon>Pseudomonadati</taxon>
        <taxon>Pseudomonadota</taxon>
        <taxon>Betaproteobacteria</taxon>
        <taxon>Burkholderiales</taxon>
        <taxon>Oxalobacteraceae</taxon>
        <taxon>Undibacterium</taxon>
    </lineage>
</organism>
<dbReference type="SUPFAM" id="SSF47226">
    <property type="entry name" value="Histidine-containing phosphotransfer domain, HPT domain"/>
    <property type="match status" value="1"/>
</dbReference>
<feature type="domain" description="Response regulatory" evidence="18">
    <location>
        <begin position="922"/>
        <end position="1042"/>
    </location>
</feature>
<keyword evidence="8" id="KW-0067">ATP-binding</keyword>
<dbReference type="PROSITE" id="PS50110">
    <property type="entry name" value="RESPONSE_REGULATORY"/>
    <property type="match status" value="2"/>
</dbReference>
<feature type="transmembrane region" description="Helical" evidence="16">
    <location>
        <begin position="411"/>
        <end position="429"/>
    </location>
</feature>
<dbReference type="SUPFAM" id="SSF55874">
    <property type="entry name" value="ATPase domain of HSP90 chaperone/DNA topoisomerase II/histidine kinase"/>
    <property type="match status" value="1"/>
</dbReference>
<evidence type="ECO:0000256" key="3">
    <source>
        <dbReference type="ARBA" id="ARBA00012438"/>
    </source>
</evidence>
<evidence type="ECO:0000256" key="8">
    <source>
        <dbReference type="ARBA" id="ARBA00022840"/>
    </source>
</evidence>
<dbReference type="SUPFAM" id="SSF52172">
    <property type="entry name" value="CheY-like"/>
    <property type="match status" value="2"/>
</dbReference>
<evidence type="ECO:0000256" key="16">
    <source>
        <dbReference type="SAM" id="Phobius"/>
    </source>
</evidence>
<dbReference type="PRINTS" id="PR00344">
    <property type="entry name" value="BCTRLSENSOR"/>
</dbReference>
<dbReference type="Gene3D" id="1.20.120.160">
    <property type="entry name" value="HPT domain"/>
    <property type="match status" value="1"/>
</dbReference>
<dbReference type="InterPro" id="IPR001789">
    <property type="entry name" value="Sig_transdc_resp-reg_receiver"/>
</dbReference>
<dbReference type="InterPro" id="IPR011006">
    <property type="entry name" value="CheY-like_superfamily"/>
</dbReference>
<evidence type="ECO:0000256" key="11">
    <source>
        <dbReference type="ARBA" id="ARBA00023136"/>
    </source>
</evidence>
<evidence type="ECO:0000256" key="2">
    <source>
        <dbReference type="ARBA" id="ARBA00004651"/>
    </source>
</evidence>
<feature type="domain" description="HPt" evidence="19">
    <location>
        <begin position="1090"/>
        <end position="1186"/>
    </location>
</feature>
<dbReference type="Gene3D" id="3.30.450.20">
    <property type="entry name" value="PAS domain"/>
    <property type="match status" value="1"/>
</dbReference>
<evidence type="ECO:0000256" key="14">
    <source>
        <dbReference type="SAM" id="Coils"/>
    </source>
</evidence>
<comment type="subcellular location">
    <subcellularLocation>
        <location evidence="2">Cell membrane</location>
        <topology evidence="2">Multi-pass membrane protein</topology>
    </subcellularLocation>
</comment>
<evidence type="ECO:0000256" key="6">
    <source>
        <dbReference type="ARBA" id="ARBA00022692"/>
    </source>
</evidence>
<dbReference type="Pfam" id="PF01627">
    <property type="entry name" value="Hpt"/>
    <property type="match status" value="1"/>
</dbReference>
<feature type="modified residue" description="4-aspartylphosphate" evidence="13">
    <location>
        <position position="976"/>
    </location>
</feature>
<dbReference type="Gene3D" id="3.40.50.2300">
    <property type="match status" value="2"/>
</dbReference>
<accession>A0ABQ2X8D5</accession>
<dbReference type="InterPro" id="IPR003594">
    <property type="entry name" value="HATPase_dom"/>
</dbReference>
<evidence type="ECO:0000256" key="10">
    <source>
        <dbReference type="ARBA" id="ARBA00023012"/>
    </source>
</evidence>
<dbReference type="Pfam" id="PF00072">
    <property type="entry name" value="Response_reg"/>
    <property type="match status" value="1"/>
</dbReference>
<dbReference type="SMART" id="SM00448">
    <property type="entry name" value="REC"/>
    <property type="match status" value="2"/>
</dbReference>
<keyword evidence="11 16" id="KW-0472">Membrane</keyword>
<dbReference type="PANTHER" id="PTHR45339:SF1">
    <property type="entry name" value="HYBRID SIGNAL TRANSDUCTION HISTIDINE KINASE J"/>
    <property type="match status" value="1"/>
</dbReference>
<dbReference type="Pfam" id="PF00512">
    <property type="entry name" value="HisKA"/>
    <property type="match status" value="1"/>
</dbReference>
<evidence type="ECO:0000256" key="12">
    <source>
        <dbReference type="PROSITE-ProRule" id="PRU00110"/>
    </source>
</evidence>
<keyword evidence="10" id="KW-0902">Two-component regulatory system</keyword>
<dbReference type="RefSeq" id="WP_189344704.1">
    <property type="nucleotide sequence ID" value="NZ_BMYT01000001.1"/>
</dbReference>
<evidence type="ECO:0000256" key="9">
    <source>
        <dbReference type="ARBA" id="ARBA00022989"/>
    </source>
</evidence>
<feature type="modified residue" description="Phosphohistidine" evidence="12">
    <location>
        <position position="1132"/>
    </location>
</feature>
<evidence type="ECO:0000256" key="4">
    <source>
        <dbReference type="ARBA" id="ARBA00022475"/>
    </source>
</evidence>
<keyword evidence="6 16" id="KW-0812">Transmembrane</keyword>
<dbReference type="PROSITE" id="PS50109">
    <property type="entry name" value="HIS_KIN"/>
    <property type="match status" value="1"/>
</dbReference>
<dbReference type="SUPFAM" id="SSF47384">
    <property type="entry name" value="Homodimeric domain of signal transducing histidine kinase"/>
    <property type="match status" value="1"/>
</dbReference>
<keyword evidence="5 13" id="KW-0597">Phosphoprotein</keyword>
<dbReference type="Gene3D" id="1.10.287.130">
    <property type="match status" value="1"/>
</dbReference>
<comment type="caution">
    <text evidence="20">The sequence shown here is derived from an EMBL/GenBank/DDBJ whole genome shotgun (WGS) entry which is preliminary data.</text>
</comment>
<feature type="compositionally biased region" description="Low complexity" evidence="15">
    <location>
        <begin position="1059"/>
        <end position="1072"/>
    </location>
</feature>